<dbReference type="RefSeq" id="WP_200748415.1">
    <property type="nucleotide sequence ID" value="NZ_JAEOAH010000006.1"/>
</dbReference>
<comment type="caution">
    <text evidence="1">The sequence shown here is derived from an EMBL/GenBank/DDBJ whole genome shotgun (WGS) entry which is preliminary data.</text>
</comment>
<reference evidence="1 2" key="1">
    <citation type="submission" date="2020-12" db="EMBL/GenBank/DDBJ databases">
        <title>YIM B01967 draft genome.</title>
        <authorList>
            <person name="Yan X."/>
        </authorList>
    </citation>
    <scope>NUCLEOTIDE SEQUENCE [LARGE SCALE GENOMIC DNA]</scope>
    <source>
        <strain evidence="1 2">YIM B01967</strain>
    </source>
</reference>
<gene>
    <name evidence="1" type="ORF">JFL43_06855</name>
</gene>
<dbReference type="Proteomes" id="UP000618943">
    <property type="component" value="Unassembled WGS sequence"/>
</dbReference>
<dbReference type="Pfam" id="PF19524">
    <property type="entry name" value="DUF6054"/>
    <property type="match status" value="1"/>
</dbReference>
<dbReference type="InterPro" id="IPR046117">
    <property type="entry name" value="DUF6054"/>
</dbReference>
<evidence type="ECO:0000313" key="1">
    <source>
        <dbReference type="EMBL" id="MBK3494576.1"/>
    </source>
</evidence>
<proteinExistence type="predicted"/>
<evidence type="ECO:0000313" key="2">
    <source>
        <dbReference type="Proteomes" id="UP000618943"/>
    </source>
</evidence>
<dbReference type="EMBL" id="JAEOAH010000006">
    <property type="protein sequence ID" value="MBK3494576.1"/>
    <property type="molecule type" value="Genomic_DNA"/>
</dbReference>
<name>A0ABS1H5A1_9BACL</name>
<sequence>MDVKEFYVSIEPESVLDLIQTHIVDGSFSGKVIDVYERIVGNQQLVVCIIEKYYMRSSNRASLTITVDNLEGKTKVHAVASGGGEGAFFRFDWGAGNSFVNSVVRALEEYIIEN</sequence>
<organism evidence="1 2">
    <name type="scientific">Viridibacillus soli</name>
    <dbReference type="NCBI Taxonomy" id="2798301"/>
    <lineage>
        <taxon>Bacteria</taxon>
        <taxon>Bacillati</taxon>
        <taxon>Bacillota</taxon>
        <taxon>Bacilli</taxon>
        <taxon>Bacillales</taxon>
        <taxon>Caryophanaceae</taxon>
        <taxon>Viridibacillus</taxon>
    </lineage>
</organism>
<protein>
    <submittedName>
        <fullName evidence="1">Uncharacterized protein</fullName>
    </submittedName>
</protein>
<keyword evidence="2" id="KW-1185">Reference proteome</keyword>
<accession>A0ABS1H5A1</accession>